<sequence>MTKTEKQLDKALRKALTIACENIKDQCTGFSHLTHAVNLKKIHDSLHVSCFFIDELSLSEATEQQQLPAIENEIKAQLSAINIKSPTISF</sequence>
<name>A0ABR9FJG2_9GAMM</name>
<keyword evidence="2" id="KW-1185">Reference proteome</keyword>
<reference evidence="1 2" key="1">
    <citation type="submission" date="2020-07" db="EMBL/GenBank/DDBJ databases">
        <title>Halophilic bacteria isolated from french cheeses.</title>
        <authorList>
            <person name="Kothe C.I."/>
            <person name="Farah-Kraiem B."/>
            <person name="Renault P."/>
            <person name="Dridi B."/>
        </authorList>
    </citation>
    <scope>NUCLEOTIDE SEQUENCE [LARGE SCALE GENOMIC DNA]</scope>
    <source>
        <strain evidence="1 2">FME14</strain>
    </source>
</reference>
<organism evidence="1 2">
    <name type="scientific">Pseudoalteromonas prydzensis</name>
    <dbReference type="NCBI Taxonomy" id="182141"/>
    <lineage>
        <taxon>Bacteria</taxon>
        <taxon>Pseudomonadati</taxon>
        <taxon>Pseudomonadota</taxon>
        <taxon>Gammaproteobacteria</taxon>
        <taxon>Alteromonadales</taxon>
        <taxon>Pseudoalteromonadaceae</taxon>
        <taxon>Pseudoalteromonas</taxon>
    </lineage>
</organism>
<protein>
    <submittedName>
        <fullName evidence="1">Uncharacterized protein</fullName>
    </submittedName>
</protein>
<proteinExistence type="predicted"/>
<gene>
    <name evidence="1" type="ORF">EI167_05780</name>
</gene>
<evidence type="ECO:0000313" key="2">
    <source>
        <dbReference type="Proteomes" id="UP000707245"/>
    </source>
</evidence>
<dbReference type="EMBL" id="RRZA01000012">
    <property type="protein sequence ID" value="MBE0456968.1"/>
    <property type="molecule type" value="Genomic_DNA"/>
</dbReference>
<accession>A0ABR9FJG2</accession>
<evidence type="ECO:0000313" key="1">
    <source>
        <dbReference type="EMBL" id="MBE0456968.1"/>
    </source>
</evidence>
<dbReference type="GeneID" id="303295361"/>
<comment type="caution">
    <text evidence="1">The sequence shown here is derived from an EMBL/GenBank/DDBJ whole genome shotgun (WGS) entry which is preliminary data.</text>
</comment>
<dbReference type="Proteomes" id="UP000707245">
    <property type="component" value="Unassembled WGS sequence"/>
</dbReference>
<dbReference type="RefSeq" id="WP_064664899.1">
    <property type="nucleotide sequence ID" value="NZ_BDDT01000001.1"/>
</dbReference>